<gene>
    <name evidence="8" type="ORF">MXMO3_01893</name>
</gene>
<evidence type="ECO:0000256" key="5">
    <source>
        <dbReference type="ARBA" id="ARBA00023239"/>
    </source>
</evidence>
<evidence type="ECO:0000256" key="1">
    <source>
        <dbReference type="ARBA" id="ARBA00001353"/>
    </source>
</evidence>
<reference evidence="8 9" key="1">
    <citation type="submission" date="2017-05" db="EMBL/GenBank/DDBJ databases">
        <title>Genome Analysis of Maritalea myrionectae HL2708#5.</title>
        <authorList>
            <consortium name="Cotde Inc.-PKNU"/>
            <person name="Jang D."/>
            <person name="Oh H.-M."/>
        </authorList>
    </citation>
    <scope>NUCLEOTIDE SEQUENCE [LARGE SCALE GENOMIC DNA]</scope>
    <source>
        <strain evidence="8 9">HL2708#5</strain>
    </source>
</reference>
<dbReference type="SUPFAM" id="SSF55620">
    <property type="entry name" value="Tetrahydrobiopterin biosynthesis enzymes-like"/>
    <property type="match status" value="1"/>
</dbReference>
<keyword evidence="5 6" id="KW-0456">Lyase</keyword>
<comment type="pathway">
    <text evidence="2 6">Cofactor biosynthesis; tetrahydrofolate biosynthesis; 2-amino-4-hydroxy-6-hydroxymethyl-7,8-dihydropteridine diphosphate from 7,8-dihydroneopterin triphosphate: step 3/4.</text>
</comment>
<proteinExistence type="inferred from homology"/>
<dbReference type="UniPathway" id="UPA00077">
    <property type="reaction ID" value="UER00154"/>
</dbReference>
<comment type="function">
    <text evidence="6">Catalyzes the conversion of 7,8-dihydroneopterin to 6-hydroxymethyl-7,8-dihydropterin.</text>
</comment>
<dbReference type="GO" id="GO:0046656">
    <property type="term" value="P:folic acid biosynthetic process"/>
    <property type="evidence" value="ECO:0007669"/>
    <property type="project" value="UniProtKB-UniRule"/>
</dbReference>
<sequence>MVRTNRVEDKIILSDLAFYGYHGVMMEENTLGQRFRIDLECGVDLRVPGRSDDVETTISYADIFELLNEVVTKTRFKLIEALGQHIVDQLFDAFPTIQWIKVRVRKPEAPIPVVAGEFAIEIVRDRETA</sequence>
<dbReference type="NCBIfam" id="TIGR00525">
    <property type="entry name" value="folB"/>
    <property type="match status" value="1"/>
</dbReference>
<feature type="domain" description="Dihydroneopterin aldolase/epimerase" evidence="7">
    <location>
        <begin position="11"/>
        <end position="124"/>
    </location>
</feature>
<evidence type="ECO:0000256" key="2">
    <source>
        <dbReference type="ARBA" id="ARBA00005013"/>
    </source>
</evidence>
<dbReference type="Pfam" id="PF02152">
    <property type="entry name" value="FolB"/>
    <property type="match status" value="1"/>
</dbReference>
<keyword evidence="9" id="KW-1185">Reference proteome</keyword>
<comment type="similarity">
    <text evidence="3 6">Belongs to the DHNA family.</text>
</comment>
<evidence type="ECO:0000259" key="7">
    <source>
        <dbReference type="SMART" id="SM00905"/>
    </source>
</evidence>
<dbReference type="InterPro" id="IPR006157">
    <property type="entry name" value="FolB_dom"/>
</dbReference>
<name>A0A2R4MEF3_9HYPH</name>
<evidence type="ECO:0000256" key="4">
    <source>
        <dbReference type="ARBA" id="ARBA00022909"/>
    </source>
</evidence>
<dbReference type="FunFam" id="3.30.1130.10:FF:000003">
    <property type="entry name" value="7,8-dihydroneopterin aldolase"/>
    <property type="match status" value="1"/>
</dbReference>
<dbReference type="KEGG" id="mmyr:MXMO3_01893"/>
<dbReference type="RefSeq" id="WP_117395706.1">
    <property type="nucleotide sequence ID" value="NZ_CP021330.1"/>
</dbReference>
<organism evidence="8 9">
    <name type="scientific">Maritalea myrionectae</name>
    <dbReference type="NCBI Taxonomy" id="454601"/>
    <lineage>
        <taxon>Bacteria</taxon>
        <taxon>Pseudomonadati</taxon>
        <taxon>Pseudomonadota</taxon>
        <taxon>Alphaproteobacteria</taxon>
        <taxon>Hyphomicrobiales</taxon>
        <taxon>Devosiaceae</taxon>
        <taxon>Maritalea</taxon>
    </lineage>
</organism>
<dbReference type="SMART" id="SM00905">
    <property type="entry name" value="FolB"/>
    <property type="match status" value="1"/>
</dbReference>
<dbReference type="STRING" id="1122213.GCA_000423365_02194"/>
<dbReference type="GO" id="GO:0005737">
    <property type="term" value="C:cytoplasm"/>
    <property type="evidence" value="ECO:0007669"/>
    <property type="project" value="TreeGrafter"/>
</dbReference>
<dbReference type="Proteomes" id="UP000258927">
    <property type="component" value="Chromosome"/>
</dbReference>
<keyword evidence="4 6" id="KW-0289">Folate biosynthesis</keyword>
<dbReference type="CDD" id="cd00534">
    <property type="entry name" value="DHNA_DHNTPE"/>
    <property type="match status" value="1"/>
</dbReference>
<dbReference type="AlphaFoldDB" id="A0A2R4MEF3"/>
<dbReference type="GO" id="GO:0004150">
    <property type="term" value="F:dihydroneopterin aldolase activity"/>
    <property type="evidence" value="ECO:0007669"/>
    <property type="project" value="UniProtKB-UniRule"/>
</dbReference>
<evidence type="ECO:0000313" key="8">
    <source>
        <dbReference type="EMBL" id="AVX04418.1"/>
    </source>
</evidence>
<dbReference type="PANTHER" id="PTHR42844:SF1">
    <property type="entry name" value="DIHYDRONEOPTERIN ALDOLASE 1-RELATED"/>
    <property type="match status" value="1"/>
</dbReference>
<dbReference type="EC" id="4.1.2.25" evidence="6"/>
<dbReference type="NCBIfam" id="TIGR00526">
    <property type="entry name" value="folB_dom"/>
    <property type="match status" value="1"/>
</dbReference>
<dbReference type="EMBL" id="CP021330">
    <property type="protein sequence ID" value="AVX04418.1"/>
    <property type="molecule type" value="Genomic_DNA"/>
</dbReference>
<accession>A0A2R4MEF3</accession>
<evidence type="ECO:0000313" key="9">
    <source>
        <dbReference type="Proteomes" id="UP000258927"/>
    </source>
</evidence>
<dbReference type="InterPro" id="IPR006156">
    <property type="entry name" value="Dihydroneopterin_aldolase"/>
</dbReference>
<dbReference type="Gene3D" id="3.30.1130.10">
    <property type="match status" value="1"/>
</dbReference>
<dbReference type="GO" id="GO:0046654">
    <property type="term" value="P:tetrahydrofolate biosynthetic process"/>
    <property type="evidence" value="ECO:0007669"/>
    <property type="project" value="UniProtKB-UniRule"/>
</dbReference>
<dbReference type="PANTHER" id="PTHR42844">
    <property type="entry name" value="DIHYDRONEOPTERIN ALDOLASE 1-RELATED"/>
    <property type="match status" value="1"/>
</dbReference>
<protein>
    <recommendedName>
        <fullName evidence="6">7,8-dihydroneopterin aldolase</fullName>
        <ecNumber evidence="6">4.1.2.25</ecNumber>
    </recommendedName>
</protein>
<dbReference type="InterPro" id="IPR043133">
    <property type="entry name" value="GTP-CH-I_C/QueF"/>
</dbReference>
<evidence type="ECO:0000256" key="6">
    <source>
        <dbReference type="RuleBase" id="RU362079"/>
    </source>
</evidence>
<evidence type="ECO:0000256" key="3">
    <source>
        <dbReference type="ARBA" id="ARBA00005708"/>
    </source>
</evidence>
<comment type="catalytic activity">
    <reaction evidence="1 6">
        <text>7,8-dihydroneopterin = 6-hydroxymethyl-7,8-dihydropterin + glycolaldehyde</text>
        <dbReference type="Rhea" id="RHEA:10540"/>
        <dbReference type="ChEBI" id="CHEBI:17001"/>
        <dbReference type="ChEBI" id="CHEBI:17071"/>
        <dbReference type="ChEBI" id="CHEBI:44841"/>
        <dbReference type="EC" id="4.1.2.25"/>
    </reaction>
</comment>